<protein>
    <submittedName>
        <fullName evidence="2">Uncharacterized protein</fullName>
    </submittedName>
</protein>
<reference evidence="3" key="1">
    <citation type="submission" date="2016-10" db="EMBL/GenBank/DDBJ databases">
        <authorList>
            <person name="Varghese N."/>
            <person name="Submissions S."/>
        </authorList>
    </citation>
    <scope>NUCLEOTIDE SEQUENCE [LARGE SCALE GENOMIC DNA]</scope>
    <source>
        <strain evidence="3">CECT 8338</strain>
    </source>
</reference>
<name>A0A1H2FAN6_9GAMM</name>
<proteinExistence type="predicted"/>
<dbReference type="AlphaFoldDB" id="A0A1H2FAN6"/>
<sequence>MQFMLMRKADQQTEQVPAFADNPDTGEQQ</sequence>
<gene>
    <name evidence="2" type="ORF">SAMN05216210_1415</name>
</gene>
<accession>A0A1H2FAN6</accession>
<evidence type="ECO:0000256" key="1">
    <source>
        <dbReference type="SAM" id="MobiDB-lite"/>
    </source>
</evidence>
<dbReference type="EMBL" id="LT629787">
    <property type="protein sequence ID" value="SDU04392.1"/>
    <property type="molecule type" value="Genomic_DNA"/>
</dbReference>
<dbReference type="STRING" id="1434072.SAMN05216210_1415"/>
<keyword evidence="3" id="KW-1185">Reference proteome</keyword>
<organism evidence="2 3">
    <name type="scientific">Halopseudomonas salegens</name>
    <dbReference type="NCBI Taxonomy" id="1434072"/>
    <lineage>
        <taxon>Bacteria</taxon>
        <taxon>Pseudomonadati</taxon>
        <taxon>Pseudomonadota</taxon>
        <taxon>Gammaproteobacteria</taxon>
        <taxon>Pseudomonadales</taxon>
        <taxon>Pseudomonadaceae</taxon>
        <taxon>Halopseudomonas</taxon>
    </lineage>
</organism>
<evidence type="ECO:0000313" key="2">
    <source>
        <dbReference type="EMBL" id="SDU04392.1"/>
    </source>
</evidence>
<dbReference type="Proteomes" id="UP000243924">
    <property type="component" value="Chromosome I"/>
</dbReference>
<evidence type="ECO:0000313" key="3">
    <source>
        <dbReference type="Proteomes" id="UP000243924"/>
    </source>
</evidence>
<feature type="region of interest" description="Disordered" evidence="1">
    <location>
        <begin position="1"/>
        <end position="29"/>
    </location>
</feature>